<organism evidence="1 2">
    <name type="scientific">Racocetra persica</name>
    <dbReference type="NCBI Taxonomy" id="160502"/>
    <lineage>
        <taxon>Eukaryota</taxon>
        <taxon>Fungi</taxon>
        <taxon>Fungi incertae sedis</taxon>
        <taxon>Mucoromycota</taxon>
        <taxon>Glomeromycotina</taxon>
        <taxon>Glomeromycetes</taxon>
        <taxon>Diversisporales</taxon>
        <taxon>Gigasporaceae</taxon>
        <taxon>Racocetra</taxon>
    </lineage>
</organism>
<dbReference type="Proteomes" id="UP000789920">
    <property type="component" value="Unassembled WGS sequence"/>
</dbReference>
<sequence>INIQQATIPTGTSIEARIGHTATLTPDNDKIIIIGGTSSHVIDATTAYPVFIMLDIRTESYEYSELKDSGIRPRSPLAYHTVNLYQNLIIVAFGNITNDKSESVETSSSIYLLCLPRLEWVTTFTPNYTCPIIPIPLIIGLTIAFYVVFIATTVAIIKINRQPLRDNRLTIIANSSIASIAAIIIDTIIIVIYPPQSIIIAIVSITIACFIAVIIAEIIFLRRKK</sequence>
<accession>A0ACA9LFC7</accession>
<dbReference type="EMBL" id="CAJVQC010003470">
    <property type="protein sequence ID" value="CAG8527512.1"/>
    <property type="molecule type" value="Genomic_DNA"/>
</dbReference>
<gene>
    <name evidence="1" type="ORF">RPERSI_LOCUS2987</name>
</gene>
<evidence type="ECO:0000313" key="1">
    <source>
        <dbReference type="EMBL" id="CAG8527512.1"/>
    </source>
</evidence>
<protein>
    <submittedName>
        <fullName evidence="1">7346_t:CDS:1</fullName>
    </submittedName>
</protein>
<evidence type="ECO:0000313" key="2">
    <source>
        <dbReference type="Proteomes" id="UP000789920"/>
    </source>
</evidence>
<proteinExistence type="predicted"/>
<comment type="caution">
    <text evidence="1">The sequence shown here is derived from an EMBL/GenBank/DDBJ whole genome shotgun (WGS) entry which is preliminary data.</text>
</comment>
<keyword evidence="2" id="KW-1185">Reference proteome</keyword>
<reference evidence="1" key="1">
    <citation type="submission" date="2021-06" db="EMBL/GenBank/DDBJ databases">
        <authorList>
            <person name="Kallberg Y."/>
            <person name="Tangrot J."/>
            <person name="Rosling A."/>
        </authorList>
    </citation>
    <scope>NUCLEOTIDE SEQUENCE</scope>
    <source>
        <strain evidence="1">MA461A</strain>
    </source>
</reference>
<name>A0ACA9LFC7_9GLOM</name>
<feature type="non-terminal residue" evidence="1">
    <location>
        <position position="1"/>
    </location>
</feature>